<dbReference type="Pfam" id="PF23343">
    <property type="entry name" value="REP_ORF2-G2P"/>
    <property type="match status" value="1"/>
</dbReference>
<dbReference type="Proteomes" id="UP000824118">
    <property type="component" value="Unassembled WGS sequence"/>
</dbReference>
<feature type="domain" description="Replication-associated protein ORF2/G2P" evidence="1">
    <location>
        <begin position="70"/>
        <end position="167"/>
    </location>
</feature>
<gene>
    <name evidence="2" type="ORF">IAD22_01055</name>
</gene>
<name>A0A9D1LX44_9FIRM</name>
<protein>
    <recommendedName>
        <fullName evidence="1">Replication-associated protein ORF2/G2P domain-containing protein</fullName>
    </recommendedName>
</protein>
<evidence type="ECO:0000313" key="3">
    <source>
        <dbReference type="Proteomes" id="UP000824118"/>
    </source>
</evidence>
<proteinExistence type="predicted"/>
<reference evidence="2" key="2">
    <citation type="journal article" date="2021" name="PeerJ">
        <title>Extensive microbial diversity within the chicken gut microbiome revealed by metagenomics and culture.</title>
        <authorList>
            <person name="Gilroy R."/>
            <person name="Ravi A."/>
            <person name="Getino M."/>
            <person name="Pursley I."/>
            <person name="Horton D.L."/>
            <person name="Alikhan N.F."/>
            <person name="Baker D."/>
            <person name="Gharbi K."/>
            <person name="Hall N."/>
            <person name="Watson M."/>
            <person name="Adriaenssens E.M."/>
            <person name="Foster-Nyarko E."/>
            <person name="Jarju S."/>
            <person name="Secka A."/>
            <person name="Antonio M."/>
            <person name="Oren A."/>
            <person name="Chaudhuri R.R."/>
            <person name="La Ragione R."/>
            <person name="Hildebrand F."/>
            <person name="Pallen M.J."/>
        </authorList>
    </citation>
    <scope>NUCLEOTIDE SEQUENCE</scope>
    <source>
        <strain evidence="2">ChiGjej1B1-1684</strain>
    </source>
</reference>
<dbReference type="AlphaFoldDB" id="A0A9D1LX44"/>
<dbReference type="EMBL" id="DVNG01000014">
    <property type="protein sequence ID" value="HIU49590.1"/>
    <property type="molecule type" value="Genomic_DNA"/>
</dbReference>
<sequence length="252" mass="29864">MRCLYREKKYYCGDYLEVEVYPVFAKQRGRVKKYRESTETQKRLNKRNAERRLVRLIHTNFSDSDIRFDLTYEPAKNPGTFDEALRHLQNFLRRLKRYRIKHELPELKYIASTERGSRKGRFHHHLIIQGDMNLNELAKIWGKGYTSALPLQFTDTGVSDLGVYMAKEDGKTKRWSSSKNLKQPKVVESTGRLSHKKVNEIYQFGIDGRNEVEKNFKGYCAKEIKAQVNDVNGYIYAFLFLKKLKPDKRRRL</sequence>
<evidence type="ECO:0000313" key="2">
    <source>
        <dbReference type="EMBL" id="HIU49590.1"/>
    </source>
</evidence>
<dbReference type="InterPro" id="IPR056906">
    <property type="entry name" value="ORF2/G2P_dom"/>
</dbReference>
<evidence type="ECO:0000259" key="1">
    <source>
        <dbReference type="Pfam" id="PF23343"/>
    </source>
</evidence>
<accession>A0A9D1LX44</accession>
<reference evidence="2" key="1">
    <citation type="submission" date="2020-10" db="EMBL/GenBank/DDBJ databases">
        <authorList>
            <person name="Gilroy R."/>
        </authorList>
    </citation>
    <scope>NUCLEOTIDE SEQUENCE</scope>
    <source>
        <strain evidence="2">ChiGjej1B1-1684</strain>
    </source>
</reference>
<comment type="caution">
    <text evidence="2">The sequence shown here is derived from an EMBL/GenBank/DDBJ whole genome shotgun (WGS) entry which is preliminary data.</text>
</comment>
<organism evidence="2 3">
    <name type="scientific">Candidatus Limousia pullorum</name>
    <dbReference type="NCBI Taxonomy" id="2840860"/>
    <lineage>
        <taxon>Bacteria</taxon>
        <taxon>Bacillati</taxon>
        <taxon>Bacillota</taxon>
        <taxon>Clostridia</taxon>
        <taxon>Eubacteriales</taxon>
        <taxon>Oscillospiraceae</taxon>
        <taxon>Oscillospiraceae incertae sedis</taxon>
        <taxon>Candidatus Limousia</taxon>
    </lineage>
</organism>